<dbReference type="AlphaFoldDB" id="A0A9Q4CTE9"/>
<dbReference type="Proteomes" id="UP001076655">
    <property type="component" value="Unassembled WGS sequence"/>
</dbReference>
<comment type="caution">
    <text evidence="1">The sequence shown here is derived from an EMBL/GenBank/DDBJ whole genome shotgun (WGS) entry which is preliminary data.</text>
</comment>
<reference evidence="1" key="1">
    <citation type="submission" date="2022-08" db="EMBL/GenBank/DDBJ databases">
        <authorList>
            <person name="Dale J.L."/>
        </authorList>
    </citation>
    <scope>NUCLEOTIDE SEQUENCE</scope>
    <source>
        <strain evidence="1">2022EL-00758</strain>
    </source>
</reference>
<dbReference type="InterPro" id="IPR013397">
    <property type="entry name" value="CRISPR-assoc_prot_Csy1"/>
</dbReference>
<evidence type="ECO:0000313" key="1">
    <source>
        <dbReference type="EMBL" id="MCY0791822.1"/>
    </source>
</evidence>
<proteinExistence type="predicted"/>
<accession>A0A9Q4CTE9</accession>
<evidence type="ECO:0000313" key="2">
    <source>
        <dbReference type="Proteomes" id="UP001076655"/>
    </source>
</evidence>
<organism evidence="1 2">
    <name type="scientific">Morganella morganii</name>
    <name type="common">Proteus morganii</name>
    <dbReference type="NCBI Taxonomy" id="582"/>
    <lineage>
        <taxon>Bacteria</taxon>
        <taxon>Pseudomonadati</taxon>
        <taxon>Pseudomonadota</taxon>
        <taxon>Gammaproteobacteria</taxon>
        <taxon>Enterobacterales</taxon>
        <taxon>Morganellaceae</taxon>
        <taxon>Morganella</taxon>
    </lineage>
</organism>
<gene>
    <name evidence="1" type="ORF">N0392_19330</name>
</gene>
<protein>
    <submittedName>
        <fullName evidence="1">Type I-F CRISPR-associated protein Csy1</fullName>
    </submittedName>
</protein>
<dbReference type="RefSeq" id="WP_260250072.1">
    <property type="nucleotide sequence ID" value="NZ_JALMEJ010000016.1"/>
</dbReference>
<sequence>MPDPEIIAFFTKYPALKESPGFSRRHWLSDTAKHAKQLSLTTHPLAFSHPGARKHRHKKVSTVLAGTGVKKKNDGFLRSGNAEVSPDAEGNAAALEIYTFLMLRMQDGKTLLTHLSEESELAKKILGKEDYLTLRTGFLQILSATKTTVTSPKIKQVFFPVPDGGDTTGYHLLSVLTPSGLLFELRRRLEISGVFPRDLVVIHIGGSKPQNISALTMRNKGKAFLLLSIPPGTVCAGNLYRVH</sequence>
<dbReference type="Pfam" id="PF09611">
    <property type="entry name" value="Cas_Csy1"/>
    <property type="match status" value="2"/>
</dbReference>
<name>A0A9Q4CTE9_MORMO</name>
<dbReference type="EMBL" id="JAPNMI010000015">
    <property type="protein sequence ID" value="MCY0791822.1"/>
    <property type="molecule type" value="Genomic_DNA"/>
</dbReference>